<dbReference type="AlphaFoldDB" id="A0A382C740"/>
<sequence length="56" mass="6283">MKKPVAASNFFASVSLLMMTLPIEVKPRFFHSEVMEKAFIGRGAARFSYKSNPFLG</sequence>
<dbReference type="EMBL" id="UINC01033047">
    <property type="protein sequence ID" value="SVB21704.1"/>
    <property type="molecule type" value="Genomic_DNA"/>
</dbReference>
<evidence type="ECO:0000313" key="1">
    <source>
        <dbReference type="EMBL" id="SVB21704.1"/>
    </source>
</evidence>
<gene>
    <name evidence="1" type="ORF">METZ01_LOCUS174558</name>
</gene>
<accession>A0A382C740</accession>
<proteinExistence type="predicted"/>
<protein>
    <submittedName>
        <fullName evidence="1">Uncharacterized protein</fullName>
    </submittedName>
</protein>
<organism evidence="1">
    <name type="scientific">marine metagenome</name>
    <dbReference type="NCBI Taxonomy" id="408172"/>
    <lineage>
        <taxon>unclassified sequences</taxon>
        <taxon>metagenomes</taxon>
        <taxon>ecological metagenomes</taxon>
    </lineage>
</organism>
<reference evidence="1" key="1">
    <citation type="submission" date="2018-05" db="EMBL/GenBank/DDBJ databases">
        <authorList>
            <person name="Lanie J.A."/>
            <person name="Ng W.-L."/>
            <person name="Kazmierczak K.M."/>
            <person name="Andrzejewski T.M."/>
            <person name="Davidsen T.M."/>
            <person name="Wayne K.J."/>
            <person name="Tettelin H."/>
            <person name="Glass J.I."/>
            <person name="Rusch D."/>
            <person name="Podicherti R."/>
            <person name="Tsui H.-C.T."/>
            <person name="Winkler M.E."/>
        </authorList>
    </citation>
    <scope>NUCLEOTIDE SEQUENCE</scope>
</reference>
<name>A0A382C740_9ZZZZ</name>